<dbReference type="InterPro" id="IPR001034">
    <property type="entry name" value="DeoR_HTH"/>
</dbReference>
<dbReference type="InterPro" id="IPR036390">
    <property type="entry name" value="WH_DNA-bd_sf"/>
</dbReference>
<dbReference type="PROSITE" id="PS51000">
    <property type="entry name" value="HTH_DEOR_2"/>
    <property type="match status" value="1"/>
</dbReference>
<dbReference type="RefSeq" id="WP_229738986.1">
    <property type="nucleotide sequence ID" value="NZ_BMGT01000001.1"/>
</dbReference>
<protein>
    <submittedName>
        <fullName evidence="4">Transcriptional regulator</fullName>
    </submittedName>
</protein>
<evidence type="ECO:0000313" key="5">
    <source>
        <dbReference type="Proteomes" id="UP000647241"/>
    </source>
</evidence>
<evidence type="ECO:0000256" key="1">
    <source>
        <dbReference type="ARBA" id="ARBA00023015"/>
    </source>
</evidence>
<sequence length="323" mass="35555">MKASRLMSALMLLQAHGQLSTRELAERLEVSQRTVHRDMEALCIAGIPLLAMRGAQGGWRLEKGWRTQVPGLDEPELRALLMTQPRALGDPKLSAAAERAFGKLMAALPVSMRRQAEAMRERLHVDHTGWHPSSEDLSMLPLVQDAVARDCRLTFDYTRADGDTAPRTVDPLGLVAKGSTWYMVGRAANGLRTYRVSRMQAVTVLATSFERPAKFSLGAYWSESTAQLQQARQSYEVTLLLDPQAARSIGQWMHAVPVKPGATKLPEGWSALRVGFENEHQARFVTLGFGPKARVLEPKQLRERVLADARAIAAAGTANTLPG</sequence>
<keyword evidence="2" id="KW-0804">Transcription</keyword>
<dbReference type="AlphaFoldDB" id="A0A917LXI1"/>
<dbReference type="EMBL" id="BMGT01000001">
    <property type="protein sequence ID" value="GGG63718.1"/>
    <property type="molecule type" value="Genomic_DNA"/>
</dbReference>
<dbReference type="PANTHER" id="PTHR34580">
    <property type="match status" value="1"/>
</dbReference>
<dbReference type="GO" id="GO:0003700">
    <property type="term" value="F:DNA-binding transcription factor activity"/>
    <property type="evidence" value="ECO:0007669"/>
    <property type="project" value="InterPro"/>
</dbReference>
<evidence type="ECO:0000259" key="3">
    <source>
        <dbReference type="PROSITE" id="PS51000"/>
    </source>
</evidence>
<name>A0A917LXI1_9BACT</name>
<comment type="caution">
    <text evidence="4">The sequence shown here is derived from an EMBL/GenBank/DDBJ whole genome shotgun (WGS) entry which is preliminary data.</text>
</comment>
<feature type="domain" description="HTH deoR-type" evidence="3">
    <location>
        <begin position="2"/>
        <end position="57"/>
    </location>
</feature>
<dbReference type="Pfam" id="PF08279">
    <property type="entry name" value="HTH_11"/>
    <property type="match status" value="1"/>
</dbReference>
<dbReference type="PIRSF" id="PIRSF016838">
    <property type="entry name" value="PafC"/>
    <property type="match status" value="1"/>
</dbReference>
<organism evidence="4 5">
    <name type="scientific">Edaphobacter dinghuensis</name>
    <dbReference type="NCBI Taxonomy" id="1560005"/>
    <lineage>
        <taxon>Bacteria</taxon>
        <taxon>Pseudomonadati</taxon>
        <taxon>Acidobacteriota</taxon>
        <taxon>Terriglobia</taxon>
        <taxon>Terriglobales</taxon>
        <taxon>Acidobacteriaceae</taxon>
        <taxon>Edaphobacter</taxon>
    </lineage>
</organism>
<dbReference type="InterPro" id="IPR028349">
    <property type="entry name" value="PafC-like"/>
</dbReference>
<dbReference type="InterPro" id="IPR057727">
    <property type="entry name" value="WCX_dom"/>
</dbReference>
<reference evidence="4" key="2">
    <citation type="submission" date="2020-09" db="EMBL/GenBank/DDBJ databases">
        <authorList>
            <person name="Sun Q."/>
            <person name="Zhou Y."/>
        </authorList>
    </citation>
    <scope>NUCLEOTIDE SEQUENCE</scope>
    <source>
        <strain evidence="4">CGMCC 1.12997</strain>
    </source>
</reference>
<dbReference type="InterPro" id="IPR051534">
    <property type="entry name" value="CBASS_pafABC_assoc_protein"/>
</dbReference>
<dbReference type="Pfam" id="PF25583">
    <property type="entry name" value="WCX"/>
    <property type="match status" value="1"/>
</dbReference>
<dbReference type="InterPro" id="IPR036388">
    <property type="entry name" value="WH-like_DNA-bd_sf"/>
</dbReference>
<dbReference type="SUPFAM" id="SSF46785">
    <property type="entry name" value="Winged helix' DNA-binding domain"/>
    <property type="match status" value="1"/>
</dbReference>
<keyword evidence="1" id="KW-0805">Transcription regulation</keyword>
<dbReference type="Gene3D" id="1.10.10.10">
    <property type="entry name" value="Winged helix-like DNA-binding domain superfamily/Winged helix DNA-binding domain"/>
    <property type="match status" value="1"/>
</dbReference>
<keyword evidence="5" id="KW-1185">Reference proteome</keyword>
<dbReference type="PROSITE" id="PS52050">
    <property type="entry name" value="WYL"/>
    <property type="match status" value="1"/>
</dbReference>
<gene>
    <name evidence="4" type="ORF">GCM10011585_01620</name>
</gene>
<evidence type="ECO:0000256" key="2">
    <source>
        <dbReference type="ARBA" id="ARBA00023163"/>
    </source>
</evidence>
<evidence type="ECO:0000313" key="4">
    <source>
        <dbReference type="EMBL" id="GGG63718.1"/>
    </source>
</evidence>
<dbReference type="Proteomes" id="UP000647241">
    <property type="component" value="Unassembled WGS sequence"/>
</dbReference>
<proteinExistence type="predicted"/>
<reference evidence="4" key="1">
    <citation type="journal article" date="2014" name="Int. J. Syst. Evol. Microbiol.">
        <title>Complete genome sequence of Corynebacterium casei LMG S-19264T (=DSM 44701T), isolated from a smear-ripened cheese.</title>
        <authorList>
            <consortium name="US DOE Joint Genome Institute (JGI-PGF)"/>
            <person name="Walter F."/>
            <person name="Albersmeier A."/>
            <person name="Kalinowski J."/>
            <person name="Ruckert C."/>
        </authorList>
    </citation>
    <scope>NUCLEOTIDE SEQUENCE</scope>
    <source>
        <strain evidence="4">CGMCC 1.12997</strain>
    </source>
</reference>
<accession>A0A917LXI1</accession>
<dbReference type="InterPro" id="IPR013196">
    <property type="entry name" value="HTH_11"/>
</dbReference>
<dbReference type="PANTHER" id="PTHR34580:SF1">
    <property type="entry name" value="PROTEIN PAFC"/>
    <property type="match status" value="1"/>
</dbReference>
<dbReference type="Pfam" id="PF13280">
    <property type="entry name" value="WYL"/>
    <property type="match status" value="1"/>
</dbReference>
<dbReference type="InterPro" id="IPR026881">
    <property type="entry name" value="WYL_dom"/>
</dbReference>